<evidence type="ECO:0000256" key="4">
    <source>
        <dbReference type="ARBA" id="ARBA00022692"/>
    </source>
</evidence>
<dbReference type="InterPro" id="IPR058533">
    <property type="entry name" value="Cation_efflux_TM"/>
</dbReference>
<evidence type="ECO:0000313" key="11">
    <source>
        <dbReference type="EMBL" id="EHQ36350.1"/>
    </source>
</evidence>
<proteinExistence type="inferred from homology"/>
<dbReference type="InterPro" id="IPR002524">
    <property type="entry name" value="Cation_efflux"/>
</dbReference>
<dbReference type="InterPro" id="IPR027469">
    <property type="entry name" value="Cation_efflux_TMD_sf"/>
</dbReference>
<keyword evidence="5 8" id="KW-1133">Transmembrane helix</keyword>
<evidence type="ECO:0000259" key="10">
    <source>
        <dbReference type="Pfam" id="PF16916"/>
    </source>
</evidence>
<feature type="transmembrane region" description="Helical" evidence="8">
    <location>
        <begin position="78"/>
        <end position="99"/>
    </location>
</feature>
<feature type="domain" description="Cation efflux protein cytoplasmic" evidence="10">
    <location>
        <begin position="207"/>
        <end position="269"/>
    </location>
</feature>
<feature type="transmembrane region" description="Helical" evidence="8">
    <location>
        <begin position="111"/>
        <end position="134"/>
    </location>
</feature>
<evidence type="ECO:0000256" key="7">
    <source>
        <dbReference type="ARBA" id="ARBA00023136"/>
    </source>
</evidence>
<evidence type="ECO:0000313" key="12">
    <source>
        <dbReference type="Proteomes" id="UP000005741"/>
    </source>
</evidence>
<evidence type="ECO:0000259" key="9">
    <source>
        <dbReference type="Pfam" id="PF01545"/>
    </source>
</evidence>
<evidence type="ECO:0000256" key="8">
    <source>
        <dbReference type="SAM" id="Phobius"/>
    </source>
</evidence>
<dbReference type="GO" id="GO:0005886">
    <property type="term" value="C:plasma membrane"/>
    <property type="evidence" value="ECO:0007669"/>
    <property type="project" value="TreeGrafter"/>
</dbReference>
<keyword evidence="4 8" id="KW-0812">Transmembrane</keyword>
<dbReference type="HOGENOM" id="CLU_013430_0_0_2"/>
<evidence type="ECO:0000256" key="2">
    <source>
        <dbReference type="ARBA" id="ARBA00008873"/>
    </source>
</evidence>
<dbReference type="NCBIfam" id="TIGR01297">
    <property type="entry name" value="CDF"/>
    <property type="match status" value="1"/>
</dbReference>
<sequence length="307" mass="34346">MTNDNFRDYRKPIKIALFITFFFFLVEVAGGLLSGSLALISDAGHMFSDLFSLLLSLGAMTLALQLPTKQRTYGYHRVEILAAFINSILLLLVSTFILWEAYQRLLNPTPVQGGLMLIVACIGLAVNLGVMFLLHGSHNLNVRSAFLHVMGDTISSVAVIASAVWISFTGQVIADPILSGFIAVLIVISAVRILRETLIIFLQFTPQSVDFDMVVADMTSVKGVEGVHHVHLWSLCSDINVIDAHVYSSVRDFEKTEQMKQEIKTRLKNYKILHSTLEFEYKECKDCALVERFQMLPDQLSGETKER</sequence>
<name>H1Z205_9EURY</name>
<dbReference type="SUPFAM" id="SSF161111">
    <property type="entry name" value="Cation efflux protein transmembrane domain-like"/>
    <property type="match status" value="1"/>
</dbReference>
<dbReference type="RefSeq" id="WP_004078606.1">
    <property type="nucleotide sequence ID" value="NZ_CM001436.1"/>
</dbReference>
<keyword evidence="12" id="KW-1185">Reference proteome</keyword>
<keyword evidence="3" id="KW-0813">Transport</keyword>
<gene>
    <name evidence="11" type="ORF">Metlim_2294</name>
</gene>
<evidence type="ECO:0000256" key="6">
    <source>
        <dbReference type="ARBA" id="ARBA00023065"/>
    </source>
</evidence>
<dbReference type="OrthoDB" id="269083at2157"/>
<feature type="domain" description="Cation efflux protein transmembrane" evidence="9">
    <location>
        <begin position="14"/>
        <end position="198"/>
    </location>
</feature>
<dbReference type="STRING" id="937775.Metlim_2294"/>
<dbReference type="Gene3D" id="1.20.1510.10">
    <property type="entry name" value="Cation efflux protein transmembrane domain"/>
    <property type="match status" value="1"/>
</dbReference>
<organism evidence="11 12">
    <name type="scientific">Methanoplanus limicola DSM 2279</name>
    <dbReference type="NCBI Taxonomy" id="937775"/>
    <lineage>
        <taxon>Archaea</taxon>
        <taxon>Methanobacteriati</taxon>
        <taxon>Methanobacteriota</taxon>
        <taxon>Stenosarchaea group</taxon>
        <taxon>Methanomicrobia</taxon>
        <taxon>Methanomicrobiales</taxon>
        <taxon>Methanomicrobiaceae</taxon>
        <taxon>Methanoplanus</taxon>
    </lineage>
</organism>
<dbReference type="Pfam" id="PF16916">
    <property type="entry name" value="ZT_dimer"/>
    <property type="match status" value="1"/>
</dbReference>
<dbReference type="PATRIC" id="fig|937775.9.peg.2594"/>
<dbReference type="GO" id="GO:0005385">
    <property type="term" value="F:zinc ion transmembrane transporter activity"/>
    <property type="evidence" value="ECO:0007669"/>
    <property type="project" value="TreeGrafter"/>
</dbReference>
<reference evidence="11 12" key="1">
    <citation type="submission" date="2011-10" db="EMBL/GenBank/DDBJ databases">
        <title>The Improved High-Quality Draft genome of Methanoplanus limicola DSM 2279.</title>
        <authorList>
            <consortium name="US DOE Joint Genome Institute (JGI-PGF)"/>
            <person name="Lucas S."/>
            <person name="Copeland A."/>
            <person name="Lapidus A."/>
            <person name="Glavina del Rio T."/>
            <person name="Dalin E."/>
            <person name="Tice H."/>
            <person name="Bruce D."/>
            <person name="Goodwin L."/>
            <person name="Pitluck S."/>
            <person name="Peters L."/>
            <person name="Mikhailova N."/>
            <person name="Lu M."/>
            <person name="Kyrpides N."/>
            <person name="Mavromatis K."/>
            <person name="Ivanova N."/>
            <person name="Markowitz V."/>
            <person name="Cheng J.-F."/>
            <person name="Hugenholtz P."/>
            <person name="Woyke T."/>
            <person name="Wu D."/>
            <person name="Wirth R."/>
            <person name="Brambilla E.-M."/>
            <person name="Klenk H.-P."/>
            <person name="Eisen J.A."/>
        </authorList>
    </citation>
    <scope>NUCLEOTIDE SEQUENCE [LARGE SCALE GENOMIC DNA]</scope>
    <source>
        <strain evidence="11 12">DSM 2279</strain>
    </source>
</reference>
<dbReference type="PANTHER" id="PTHR11562">
    <property type="entry name" value="CATION EFFLUX PROTEIN/ ZINC TRANSPORTER"/>
    <property type="match status" value="1"/>
</dbReference>
<comment type="subcellular location">
    <subcellularLocation>
        <location evidence="1">Membrane</location>
        <topology evidence="1">Multi-pass membrane protein</topology>
    </subcellularLocation>
</comment>
<feature type="transmembrane region" description="Helical" evidence="8">
    <location>
        <begin position="172"/>
        <end position="194"/>
    </location>
</feature>
<dbReference type="PANTHER" id="PTHR11562:SF17">
    <property type="entry name" value="RE54080P-RELATED"/>
    <property type="match status" value="1"/>
</dbReference>
<protein>
    <submittedName>
        <fullName evidence="11">Cation diffusion facilitator family transporter</fullName>
    </submittedName>
</protein>
<dbReference type="AlphaFoldDB" id="H1Z205"/>
<keyword evidence="7 8" id="KW-0472">Membrane</keyword>
<evidence type="ECO:0000256" key="5">
    <source>
        <dbReference type="ARBA" id="ARBA00022989"/>
    </source>
</evidence>
<comment type="similarity">
    <text evidence="2">Belongs to the cation diffusion facilitator (CDF) transporter (TC 2.A.4) family. SLC30A subfamily.</text>
</comment>
<dbReference type="InterPro" id="IPR050681">
    <property type="entry name" value="CDF/SLC30A"/>
</dbReference>
<dbReference type="InParanoid" id="H1Z205"/>
<dbReference type="Proteomes" id="UP000005741">
    <property type="component" value="Chromosome"/>
</dbReference>
<evidence type="ECO:0000256" key="3">
    <source>
        <dbReference type="ARBA" id="ARBA00022448"/>
    </source>
</evidence>
<evidence type="ECO:0000256" key="1">
    <source>
        <dbReference type="ARBA" id="ARBA00004141"/>
    </source>
</evidence>
<dbReference type="EMBL" id="CM001436">
    <property type="protein sequence ID" value="EHQ36350.1"/>
    <property type="molecule type" value="Genomic_DNA"/>
</dbReference>
<dbReference type="Pfam" id="PF01545">
    <property type="entry name" value="Cation_efflux"/>
    <property type="match status" value="1"/>
</dbReference>
<keyword evidence="6" id="KW-0406">Ion transport</keyword>
<feature type="transmembrane region" description="Helical" evidence="8">
    <location>
        <begin position="15"/>
        <end position="40"/>
    </location>
</feature>
<dbReference type="InterPro" id="IPR027470">
    <property type="entry name" value="Cation_efflux_CTD"/>
</dbReference>
<feature type="transmembrane region" description="Helical" evidence="8">
    <location>
        <begin position="146"/>
        <end position="166"/>
    </location>
</feature>
<feature type="transmembrane region" description="Helical" evidence="8">
    <location>
        <begin position="46"/>
        <end position="66"/>
    </location>
</feature>
<accession>H1Z205</accession>